<comment type="catalytic activity">
    <reaction evidence="17">
        <text>N-acetyl-alpha-D-glucosamine 1-phosphate + UTP + H(+) = UDP-N-acetyl-alpha-D-glucosamine + diphosphate</text>
        <dbReference type="Rhea" id="RHEA:13509"/>
        <dbReference type="ChEBI" id="CHEBI:15378"/>
        <dbReference type="ChEBI" id="CHEBI:33019"/>
        <dbReference type="ChEBI" id="CHEBI:46398"/>
        <dbReference type="ChEBI" id="CHEBI:57705"/>
        <dbReference type="ChEBI" id="CHEBI:57776"/>
        <dbReference type="EC" id="2.7.7.23"/>
    </reaction>
</comment>
<dbReference type="EC" id="2.3.1.157" evidence="19"/>
<dbReference type="GO" id="GO:0009252">
    <property type="term" value="P:peptidoglycan biosynthetic process"/>
    <property type="evidence" value="ECO:0007669"/>
    <property type="project" value="UniProtKB-KW"/>
</dbReference>
<evidence type="ECO:0000256" key="5">
    <source>
        <dbReference type="ARBA" id="ARBA00022490"/>
    </source>
</evidence>
<dbReference type="GO" id="GO:0000902">
    <property type="term" value="P:cell morphogenesis"/>
    <property type="evidence" value="ECO:0007669"/>
    <property type="project" value="InterPro"/>
</dbReference>
<dbReference type="InterPro" id="IPR038009">
    <property type="entry name" value="GlmU_C_LbH"/>
</dbReference>
<dbReference type="GO" id="GO:0000287">
    <property type="term" value="F:magnesium ion binding"/>
    <property type="evidence" value="ECO:0007669"/>
    <property type="project" value="InterPro"/>
</dbReference>
<evidence type="ECO:0000256" key="13">
    <source>
        <dbReference type="ARBA" id="ARBA00023268"/>
    </source>
</evidence>
<dbReference type="InterPro" id="IPR011004">
    <property type="entry name" value="Trimer_LpxA-like_sf"/>
</dbReference>
<dbReference type="CDD" id="cd02540">
    <property type="entry name" value="GT2_GlmU_N_bac"/>
    <property type="match status" value="1"/>
</dbReference>
<dbReference type="InterPro" id="IPR050065">
    <property type="entry name" value="GlmU-like"/>
</dbReference>
<accession>A0A1W1D494</accession>
<keyword evidence="11" id="KW-0133">Cell shape</keyword>
<keyword evidence="13" id="KW-0511">Multifunctional enzyme</keyword>
<dbReference type="PANTHER" id="PTHR43584:SF3">
    <property type="entry name" value="BIFUNCTIONAL PROTEIN GLMU"/>
    <property type="match status" value="1"/>
</dbReference>
<proteinExistence type="inferred from homology"/>
<comment type="similarity">
    <text evidence="4">In the N-terminal section; belongs to the N-acetylglucosamine-1-phosphate uridyltransferase family.</text>
</comment>
<dbReference type="HAMAP" id="MF_01631">
    <property type="entry name" value="GlmU"/>
    <property type="match status" value="1"/>
</dbReference>
<keyword evidence="9" id="KW-0677">Repeat</keyword>
<reference evidence="19" key="1">
    <citation type="submission" date="2016-10" db="EMBL/GenBank/DDBJ databases">
        <authorList>
            <person name="de Groot N.N."/>
        </authorList>
    </citation>
    <scope>NUCLEOTIDE SEQUENCE</scope>
</reference>
<organism evidence="19">
    <name type="scientific">hydrothermal vent metagenome</name>
    <dbReference type="NCBI Taxonomy" id="652676"/>
    <lineage>
        <taxon>unclassified sequences</taxon>
        <taxon>metagenomes</taxon>
        <taxon>ecological metagenomes</taxon>
    </lineage>
</organism>
<dbReference type="SUPFAM" id="SSF53448">
    <property type="entry name" value="Nucleotide-diphospho-sugar transferases"/>
    <property type="match status" value="1"/>
</dbReference>
<comment type="cofactor">
    <cofactor evidence="1">
        <name>Mg(2+)</name>
        <dbReference type="ChEBI" id="CHEBI:18420"/>
    </cofactor>
</comment>
<dbReference type="InterPro" id="IPR005882">
    <property type="entry name" value="Bifunctional_GlmU"/>
</dbReference>
<evidence type="ECO:0000256" key="17">
    <source>
        <dbReference type="ARBA" id="ARBA00048493"/>
    </source>
</evidence>
<dbReference type="GO" id="GO:0005737">
    <property type="term" value="C:cytoplasm"/>
    <property type="evidence" value="ECO:0007669"/>
    <property type="project" value="UniProtKB-SubCell"/>
</dbReference>
<dbReference type="GO" id="GO:0008360">
    <property type="term" value="P:regulation of cell shape"/>
    <property type="evidence" value="ECO:0007669"/>
    <property type="project" value="UniProtKB-KW"/>
</dbReference>
<evidence type="ECO:0000256" key="7">
    <source>
        <dbReference type="ARBA" id="ARBA00022695"/>
    </source>
</evidence>
<evidence type="ECO:0000256" key="9">
    <source>
        <dbReference type="ARBA" id="ARBA00022737"/>
    </source>
</evidence>
<keyword evidence="14 19" id="KW-0012">Acyltransferase</keyword>
<evidence type="ECO:0000256" key="3">
    <source>
        <dbReference type="ARBA" id="ARBA00007707"/>
    </source>
</evidence>
<dbReference type="GO" id="GO:0006048">
    <property type="term" value="P:UDP-N-acetylglucosamine biosynthetic process"/>
    <property type="evidence" value="ECO:0007669"/>
    <property type="project" value="InterPro"/>
</dbReference>
<dbReference type="Gene3D" id="3.90.550.10">
    <property type="entry name" value="Spore Coat Polysaccharide Biosynthesis Protein SpsA, Chain A"/>
    <property type="match status" value="1"/>
</dbReference>
<dbReference type="SUPFAM" id="SSF51161">
    <property type="entry name" value="Trimeric LpxA-like enzymes"/>
    <property type="match status" value="1"/>
</dbReference>
<keyword evidence="7 19" id="KW-0548">Nucleotidyltransferase</keyword>
<name>A0A1W1D494_9ZZZZ</name>
<dbReference type="EC" id="2.7.7.23" evidence="19"/>
<evidence type="ECO:0000256" key="6">
    <source>
        <dbReference type="ARBA" id="ARBA00022679"/>
    </source>
</evidence>
<evidence type="ECO:0000256" key="1">
    <source>
        <dbReference type="ARBA" id="ARBA00001946"/>
    </source>
</evidence>
<evidence type="ECO:0000256" key="16">
    <source>
        <dbReference type="ARBA" id="ARBA00048247"/>
    </source>
</evidence>
<protein>
    <submittedName>
        <fullName evidence="19">N-acetylglucosamine-1-phosphate uridyltransferase / Glucosamine-1-phosphate N-acetyltransferase</fullName>
        <ecNumber evidence="19">2.3.1.157</ecNumber>
        <ecNumber evidence="19">2.7.7.23</ecNumber>
    </submittedName>
</protein>
<evidence type="ECO:0000256" key="2">
    <source>
        <dbReference type="ARBA" id="ARBA00004496"/>
    </source>
</evidence>
<evidence type="ECO:0000256" key="11">
    <source>
        <dbReference type="ARBA" id="ARBA00022960"/>
    </source>
</evidence>
<keyword evidence="8" id="KW-0479">Metal-binding</keyword>
<dbReference type="AlphaFoldDB" id="A0A1W1D494"/>
<dbReference type="NCBIfam" id="TIGR01173">
    <property type="entry name" value="glmU"/>
    <property type="match status" value="1"/>
</dbReference>
<dbReference type="GO" id="GO:0003977">
    <property type="term" value="F:UDP-N-acetylglucosamine diphosphorylase activity"/>
    <property type="evidence" value="ECO:0007669"/>
    <property type="project" value="UniProtKB-EC"/>
</dbReference>
<evidence type="ECO:0000313" key="19">
    <source>
        <dbReference type="EMBL" id="SFV75451.1"/>
    </source>
</evidence>
<dbReference type="NCBIfam" id="NF010939">
    <property type="entry name" value="PRK14359.1"/>
    <property type="match status" value="1"/>
</dbReference>
<dbReference type="CDD" id="cd03353">
    <property type="entry name" value="LbH_GlmU_C"/>
    <property type="match status" value="1"/>
</dbReference>
<dbReference type="InterPro" id="IPR018357">
    <property type="entry name" value="Hexapep_transf_CS"/>
</dbReference>
<dbReference type="PROSITE" id="PS00101">
    <property type="entry name" value="HEXAPEP_TRANSFERASES"/>
    <property type="match status" value="1"/>
</dbReference>
<dbReference type="GO" id="GO:0019134">
    <property type="term" value="F:glucosamine-1-phosphate N-acetyltransferase activity"/>
    <property type="evidence" value="ECO:0007669"/>
    <property type="project" value="UniProtKB-EC"/>
</dbReference>
<keyword evidence="15" id="KW-0961">Cell wall biogenesis/degradation</keyword>
<evidence type="ECO:0000256" key="8">
    <source>
        <dbReference type="ARBA" id="ARBA00022723"/>
    </source>
</evidence>
<evidence type="ECO:0000256" key="10">
    <source>
        <dbReference type="ARBA" id="ARBA00022842"/>
    </source>
</evidence>
<keyword evidence="10" id="KW-0460">Magnesium</keyword>
<dbReference type="InterPro" id="IPR029044">
    <property type="entry name" value="Nucleotide-diphossugar_trans"/>
</dbReference>
<dbReference type="Pfam" id="PF12804">
    <property type="entry name" value="NTP_transf_3"/>
    <property type="match status" value="1"/>
</dbReference>
<keyword evidence="5" id="KW-0963">Cytoplasm</keyword>
<evidence type="ECO:0000259" key="18">
    <source>
        <dbReference type="Pfam" id="PF12804"/>
    </source>
</evidence>
<evidence type="ECO:0000256" key="12">
    <source>
        <dbReference type="ARBA" id="ARBA00022984"/>
    </source>
</evidence>
<comment type="catalytic activity">
    <reaction evidence="16">
        <text>alpha-D-glucosamine 1-phosphate + acetyl-CoA = N-acetyl-alpha-D-glucosamine 1-phosphate + CoA + H(+)</text>
        <dbReference type="Rhea" id="RHEA:13725"/>
        <dbReference type="ChEBI" id="CHEBI:15378"/>
        <dbReference type="ChEBI" id="CHEBI:57287"/>
        <dbReference type="ChEBI" id="CHEBI:57288"/>
        <dbReference type="ChEBI" id="CHEBI:57776"/>
        <dbReference type="ChEBI" id="CHEBI:58516"/>
        <dbReference type="EC" id="2.3.1.157"/>
    </reaction>
</comment>
<comment type="similarity">
    <text evidence="3">In the C-terminal section; belongs to the transferase hexapeptide repeat family.</text>
</comment>
<sequence length="434" mass="47560">MEKEQTSIVILAAGKGSRMKSPKAKVLHTICGKPMLYHIIKSAKEVSNDITVVIAHQKEQVQAEIEAYFDDINFVVQDAQNFPGTGGAMKNVLPKNEKVLVLNGDMPLITPLALEEFFVIDADIVMSVFDLENPDGYGRVVINDNKVEYIVEQKDATKGELQVTTVNAGVYAFKKEVLEKYIPLLDNNNAQEEYYLTDIIAMASKDGLHIAPLIVDEEHFKGVNSKKDLSDSEVIMQTRIKDTLMAQGVIMQLPSTIYIEEGVVFEGECIVENGCRITGKTLIQNSHIKAGSVIEDSVVKNSDVGPLAHLRPSSYLEDTHIGNFVEVKKSSLKGVKAGHLSYLGDAQIENGTNIGAGTITCNYDGKKKYKTIIGKNVFVGSDSQLIAPVTIEDDVMIAAGSTITSGVVPKGSLAISRTKLKFLKDFYYKFFGKN</sequence>
<dbReference type="GO" id="GO:0071555">
    <property type="term" value="P:cell wall organization"/>
    <property type="evidence" value="ECO:0007669"/>
    <property type="project" value="UniProtKB-KW"/>
</dbReference>
<dbReference type="EMBL" id="FPHP01000038">
    <property type="protein sequence ID" value="SFV75451.1"/>
    <property type="molecule type" value="Genomic_DNA"/>
</dbReference>
<dbReference type="InterPro" id="IPR001451">
    <property type="entry name" value="Hexapep"/>
</dbReference>
<keyword evidence="6 19" id="KW-0808">Transferase</keyword>
<dbReference type="InterPro" id="IPR025877">
    <property type="entry name" value="MobA-like_NTP_Trfase"/>
</dbReference>
<evidence type="ECO:0000256" key="15">
    <source>
        <dbReference type="ARBA" id="ARBA00023316"/>
    </source>
</evidence>
<evidence type="ECO:0000256" key="14">
    <source>
        <dbReference type="ARBA" id="ARBA00023315"/>
    </source>
</evidence>
<dbReference type="Pfam" id="PF00132">
    <property type="entry name" value="Hexapep"/>
    <property type="match status" value="1"/>
</dbReference>
<dbReference type="PANTHER" id="PTHR43584">
    <property type="entry name" value="NUCLEOTIDYL TRANSFERASE"/>
    <property type="match status" value="1"/>
</dbReference>
<comment type="subcellular location">
    <subcellularLocation>
        <location evidence="2">Cytoplasm</location>
    </subcellularLocation>
</comment>
<gene>
    <name evidence="19" type="ORF">MNB_SM-3-766</name>
</gene>
<evidence type="ECO:0000256" key="4">
    <source>
        <dbReference type="ARBA" id="ARBA00007947"/>
    </source>
</evidence>
<feature type="domain" description="MobA-like NTP transferase" evidence="18">
    <location>
        <begin position="9"/>
        <end position="118"/>
    </location>
</feature>
<dbReference type="Gene3D" id="2.160.10.10">
    <property type="entry name" value="Hexapeptide repeat proteins"/>
    <property type="match status" value="1"/>
</dbReference>
<keyword evidence="12" id="KW-0573">Peptidoglycan synthesis</keyword>